<evidence type="ECO:0000259" key="3">
    <source>
        <dbReference type="PROSITE" id="PS51065"/>
    </source>
</evidence>
<dbReference type="PROSITE" id="PS51065">
    <property type="entry name" value="NHR"/>
    <property type="match status" value="1"/>
</dbReference>
<name>A0A8D9BWG8_9HEMI</name>
<sequence>MFFENFDIGQSSSPEDEEMEELEDSSVTDNEKNTQVERKNSHVSKIISKFHSSLHGDNIILMDENSVAHRRSSFANALVFSEKPILPGEIFMIEIEKNERGWSGYMRLGLTQVNPAMYSGALPQYALPDLNTIGYNNNSQSSWIFAISKQQNSVNFESEDGACIPYSYGKENAGPQYFLGDEYCVKTPRGPIQRHMLKPENRNKNMLATDVGSRIGVVYIPKANHMAEMHYLINGEDQGPCSKNIPYKDTPLYAVVDVYGTTKQVRIVQLYNIATLQSLCRDAILYNIHNKVNIRLLPLPDKLISYLLYEI</sequence>
<dbReference type="CDD" id="cd12887">
    <property type="entry name" value="SPRY_NHR_like"/>
    <property type="match status" value="1"/>
</dbReference>
<feature type="region of interest" description="Disordered" evidence="1">
    <location>
        <begin position="1"/>
        <end position="39"/>
    </location>
</feature>
<evidence type="ECO:0000259" key="2">
    <source>
        <dbReference type="PROSITE" id="PS50225"/>
    </source>
</evidence>
<feature type="domain" description="NHR" evidence="3">
    <location>
        <begin position="47"/>
        <end position="270"/>
    </location>
</feature>
<dbReference type="InterPro" id="IPR037962">
    <property type="entry name" value="Neuralized"/>
</dbReference>
<dbReference type="InterPro" id="IPR036036">
    <property type="entry name" value="SOCS_box-like_dom_sf"/>
</dbReference>
<dbReference type="EMBL" id="HBUF01676376">
    <property type="protein sequence ID" value="CAG6791475.1"/>
    <property type="molecule type" value="Transcribed_RNA"/>
</dbReference>
<dbReference type="AlphaFoldDB" id="A0A8D9BWG8"/>
<dbReference type="InterPro" id="IPR043136">
    <property type="entry name" value="B30.2/SPRY_sf"/>
</dbReference>
<dbReference type="EMBL" id="HBUF01141182">
    <property type="protein sequence ID" value="CAG6646315.1"/>
    <property type="molecule type" value="Transcribed_RNA"/>
</dbReference>
<dbReference type="GO" id="GO:0061630">
    <property type="term" value="F:ubiquitin protein ligase activity"/>
    <property type="evidence" value="ECO:0007669"/>
    <property type="project" value="TreeGrafter"/>
</dbReference>
<dbReference type="EMBL" id="HBUF01325137">
    <property type="protein sequence ID" value="CAG6695714.1"/>
    <property type="molecule type" value="Transcribed_RNA"/>
</dbReference>
<feature type="compositionally biased region" description="Basic and acidic residues" evidence="1">
    <location>
        <begin position="29"/>
        <end position="39"/>
    </location>
</feature>
<dbReference type="InterPro" id="IPR006573">
    <property type="entry name" value="NHR_dom"/>
</dbReference>
<dbReference type="SUPFAM" id="SSF158235">
    <property type="entry name" value="SOCS box-like"/>
    <property type="match status" value="1"/>
</dbReference>
<dbReference type="GO" id="GO:0035556">
    <property type="term" value="P:intracellular signal transduction"/>
    <property type="evidence" value="ECO:0007669"/>
    <property type="project" value="InterPro"/>
</dbReference>
<dbReference type="InterPro" id="IPR001496">
    <property type="entry name" value="SOCS_box"/>
</dbReference>
<proteinExistence type="predicted"/>
<dbReference type="Pfam" id="PF07525">
    <property type="entry name" value="SOCS_box"/>
    <property type="match status" value="1"/>
</dbReference>
<dbReference type="SMART" id="SM00588">
    <property type="entry name" value="NEUZ"/>
    <property type="match status" value="1"/>
</dbReference>
<evidence type="ECO:0000256" key="1">
    <source>
        <dbReference type="SAM" id="MobiDB-lite"/>
    </source>
</evidence>
<dbReference type="SMART" id="SM00969">
    <property type="entry name" value="SOCS_box"/>
    <property type="match status" value="1"/>
</dbReference>
<dbReference type="PANTHER" id="PTHR12429">
    <property type="entry name" value="NEURALIZED"/>
    <property type="match status" value="1"/>
</dbReference>
<dbReference type="EMBL" id="HBUF01325135">
    <property type="protein sequence ID" value="CAG6695712.1"/>
    <property type="molecule type" value="Transcribed_RNA"/>
</dbReference>
<dbReference type="EMBL" id="HBUF01325138">
    <property type="protein sequence ID" value="CAG6695715.1"/>
    <property type="molecule type" value="Transcribed_RNA"/>
</dbReference>
<dbReference type="PROSITE" id="PS50225">
    <property type="entry name" value="SOCS"/>
    <property type="match status" value="1"/>
</dbReference>
<protein>
    <submittedName>
        <fullName evidence="4">Neuralized-like protein 2</fullName>
    </submittedName>
</protein>
<dbReference type="PANTHER" id="PTHR12429:SF8">
    <property type="entry name" value="NEURALIZED-LIKE PROTEIN 2"/>
    <property type="match status" value="1"/>
</dbReference>
<dbReference type="EMBL" id="HBUF01676377">
    <property type="protein sequence ID" value="CAG6791476.1"/>
    <property type="molecule type" value="Transcribed_RNA"/>
</dbReference>
<feature type="compositionally biased region" description="Acidic residues" evidence="1">
    <location>
        <begin position="14"/>
        <end position="26"/>
    </location>
</feature>
<dbReference type="CDD" id="cd03587">
    <property type="entry name" value="SOCS"/>
    <property type="match status" value="1"/>
</dbReference>
<dbReference type="Pfam" id="PF07177">
    <property type="entry name" value="Neuralized"/>
    <property type="match status" value="1"/>
</dbReference>
<organism evidence="4">
    <name type="scientific">Cacopsylla melanoneura</name>
    <dbReference type="NCBI Taxonomy" id="428564"/>
    <lineage>
        <taxon>Eukaryota</taxon>
        <taxon>Metazoa</taxon>
        <taxon>Ecdysozoa</taxon>
        <taxon>Arthropoda</taxon>
        <taxon>Hexapoda</taxon>
        <taxon>Insecta</taxon>
        <taxon>Pterygota</taxon>
        <taxon>Neoptera</taxon>
        <taxon>Paraneoptera</taxon>
        <taxon>Hemiptera</taxon>
        <taxon>Sternorrhyncha</taxon>
        <taxon>Psylloidea</taxon>
        <taxon>Psyllidae</taxon>
        <taxon>Psyllinae</taxon>
        <taxon>Cacopsylla</taxon>
    </lineage>
</organism>
<accession>A0A8D9BWG8</accession>
<dbReference type="Gene3D" id="2.60.120.920">
    <property type="match status" value="1"/>
</dbReference>
<feature type="domain" description="SOCS box" evidence="2">
    <location>
        <begin position="272"/>
        <end position="311"/>
    </location>
</feature>
<dbReference type="EMBL" id="HBUF01325139">
    <property type="protein sequence ID" value="CAG6695716.1"/>
    <property type="molecule type" value="Transcribed_RNA"/>
</dbReference>
<dbReference type="EMBL" id="HBUF01141183">
    <property type="protein sequence ID" value="CAG6646316.1"/>
    <property type="molecule type" value="Transcribed_RNA"/>
</dbReference>
<dbReference type="EMBL" id="HBUF01676378">
    <property type="protein sequence ID" value="CAG6791477.1"/>
    <property type="molecule type" value="Transcribed_RNA"/>
</dbReference>
<evidence type="ECO:0000313" key="4">
    <source>
        <dbReference type="EMBL" id="CAG6791476.1"/>
    </source>
</evidence>
<reference evidence="4" key="1">
    <citation type="submission" date="2021-05" db="EMBL/GenBank/DDBJ databases">
        <authorList>
            <person name="Alioto T."/>
            <person name="Alioto T."/>
            <person name="Gomez Garrido J."/>
        </authorList>
    </citation>
    <scope>NUCLEOTIDE SEQUENCE</scope>
</reference>
<dbReference type="EMBL" id="HBUF01325136">
    <property type="protein sequence ID" value="CAG6695713.1"/>
    <property type="molecule type" value="Transcribed_RNA"/>
</dbReference>